<evidence type="ECO:0000256" key="1">
    <source>
        <dbReference type="ARBA" id="ARBA00010923"/>
    </source>
</evidence>
<dbReference type="CDD" id="cd17293">
    <property type="entry name" value="RMtype1_S_Ppo21ORF8840P_TRD1-CR1_like"/>
    <property type="match status" value="1"/>
</dbReference>
<reference evidence="7" key="1">
    <citation type="submission" date="2016-11" db="EMBL/GenBank/DDBJ databases">
        <authorList>
            <person name="Varghese N."/>
            <person name="Submissions S."/>
        </authorList>
    </citation>
    <scope>NUCLEOTIDE SEQUENCE [LARGE SCALE GENOMIC DNA]</scope>
    <source>
        <strain evidence="7">DSM 15285</strain>
    </source>
</reference>
<name>A0A1M5TFK6_9FIRM</name>
<dbReference type="CDD" id="cd17524">
    <property type="entry name" value="RMtype1_S_EcoUTORF5051P-TRD2-CR2_like"/>
    <property type="match status" value="1"/>
</dbReference>
<sequence length="394" mass="44773">MGYKKVKLKEIGKIITGNTPSKKNDEYYNSNDIMFIKPNDINTEKVSILENSIDYLSCEGAKVARVIPKGSVFTTCIGIIGKVGILNTEQAAFNQQINAIIPDEKVCNSKFLAYNIFYNKEKLKAIANAPVVPIINKKQFSELEIPLPPLETQKKIANVLDKAMALIDKRKEQIQKLDEFIQSVFLDMFGDPVNNPKGWEKGKIRDISLSTQYGTSKKASESKGNYPILRMNNITYNGNWDFSSLKYVELDEKESQKYLVYKGELLFNRTNSKELVGKTAVYREDKPMAFAGYLVKLIPNKKANSEFISGYLNSVYGKKTLYSMAKNIVGMANINAEELKNIKIYIPPIELQNKFAQIVQKTEKQKELLQKSLVELENNFNSLMQRAFKGELFD</sequence>
<dbReference type="InterPro" id="IPR044946">
    <property type="entry name" value="Restrct_endonuc_typeI_TRD_sf"/>
</dbReference>
<dbReference type="GO" id="GO:0003677">
    <property type="term" value="F:DNA binding"/>
    <property type="evidence" value="ECO:0007669"/>
    <property type="project" value="UniProtKB-KW"/>
</dbReference>
<dbReference type="OrthoDB" id="9811611at2"/>
<dbReference type="InterPro" id="IPR000055">
    <property type="entry name" value="Restrct_endonuc_typeI_TRD"/>
</dbReference>
<dbReference type="RefSeq" id="WP_072726294.1">
    <property type="nucleotide sequence ID" value="NZ_FQXH01000033.1"/>
</dbReference>
<dbReference type="SUPFAM" id="SSF116734">
    <property type="entry name" value="DNA methylase specificity domain"/>
    <property type="match status" value="2"/>
</dbReference>
<proteinExistence type="inferred from homology"/>
<comment type="similarity">
    <text evidence="1">Belongs to the type-I restriction system S methylase family.</text>
</comment>
<dbReference type="InterPro" id="IPR052021">
    <property type="entry name" value="Type-I_RS_S_subunit"/>
</dbReference>
<feature type="domain" description="Type I restriction modification DNA specificity" evidence="5">
    <location>
        <begin position="196"/>
        <end position="378"/>
    </location>
</feature>
<dbReference type="Pfam" id="PF01420">
    <property type="entry name" value="Methylase_S"/>
    <property type="match status" value="2"/>
</dbReference>
<dbReference type="Gene3D" id="3.90.220.20">
    <property type="entry name" value="DNA methylase specificity domains"/>
    <property type="match status" value="2"/>
</dbReference>
<organism evidence="6 7">
    <name type="scientific">Tepidibacter thalassicus DSM 15285</name>
    <dbReference type="NCBI Taxonomy" id="1123350"/>
    <lineage>
        <taxon>Bacteria</taxon>
        <taxon>Bacillati</taxon>
        <taxon>Bacillota</taxon>
        <taxon>Clostridia</taxon>
        <taxon>Peptostreptococcales</taxon>
        <taxon>Peptostreptococcaceae</taxon>
        <taxon>Tepidibacter</taxon>
    </lineage>
</organism>
<evidence type="ECO:0000313" key="7">
    <source>
        <dbReference type="Proteomes" id="UP000242520"/>
    </source>
</evidence>
<keyword evidence="3" id="KW-0238">DNA-binding</keyword>
<evidence type="ECO:0000256" key="4">
    <source>
        <dbReference type="SAM" id="Coils"/>
    </source>
</evidence>
<dbReference type="STRING" id="1123350.SAMN02744040_02154"/>
<evidence type="ECO:0000256" key="3">
    <source>
        <dbReference type="ARBA" id="ARBA00023125"/>
    </source>
</evidence>
<dbReference type="PANTHER" id="PTHR30408:SF12">
    <property type="entry name" value="TYPE I RESTRICTION ENZYME MJAVIII SPECIFICITY SUBUNIT"/>
    <property type="match status" value="1"/>
</dbReference>
<dbReference type="GO" id="GO:0009307">
    <property type="term" value="P:DNA restriction-modification system"/>
    <property type="evidence" value="ECO:0007669"/>
    <property type="project" value="UniProtKB-KW"/>
</dbReference>
<keyword evidence="4" id="KW-0175">Coiled coil</keyword>
<keyword evidence="2" id="KW-0680">Restriction system</keyword>
<evidence type="ECO:0000256" key="2">
    <source>
        <dbReference type="ARBA" id="ARBA00022747"/>
    </source>
</evidence>
<keyword evidence="7" id="KW-1185">Reference proteome</keyword>
<accession>A0A1M5TFK6</accession>
<protein>
    <submittedName>
        <fullName evidence="6">Type I restriction enzyme, S subunit</fullName>
    </submittedName>
</protein>
<dbReference type="EMBL" id="FQXH01000033">
    <property type="protein sequence ID" value="SHH49494.1"/>
    <property type="molecule type" value="Genomic_DNA"/>
</dbReference>
<dbReference type="Proteomes" id="UP000242520">
    <property type="component" value="Unassembled WGS sequence"/>
</dbReference>
<evidence type="ECO:0000259" key="5">
    <source>
        <dbReference type="Pfam" id="PF01420"/>
    </source>
</evidence>
<feature type="coiled-coil region" evidence="4">
    <location>
        <begin position="359"/>
        <end position="386"/>
    </location>
</feature>
<dbReference type="AlphaFoldDB" id="A0A1M5TFK6"/>
<dbReference type="PANTHER" id="PTHR30408">
    <property type="entry name" value="TYPE-1 RESTRICTION ENZYME ECOKI SPECIFICITY PROTEIN"/>
    <property type="match status" value="1"/>
</dbReference>
<evidence type="ECO:0000313" key="6">
    <source>
        <dbReference type="EMBL" id="SHH49494.1"/>
    </source>
</evidence>
<gene>
    <name evidence="6" type="ORF">SAMN02744040_02154</name>
</gene>
<feature type="domain" description="Type I restriction modification DNA specificity" evidence="5">
    <location>
        <begin position="2"/>
        <end position="175"/>
    </location>
</feature>